<protein>
    <submittedName>
        <fullName evidence="1">Uncharacterized protein</fullName>
    </submittedName>
</protein>
<proteinExistence type="predicted"/>
<evidence type="ECO:0000313" key="1">
    <source>
        <dbReference type="EMBL" id="KKN53034.1"/>
    </source>
</evidence>
<sequence>MKKISEDIYRTQQGKVTKEMPITLYPDTVSFTPLQPPLGINWEDYEWNDLFARSITGTWELTINNKGNLPRLPAIDLIKLEFLHTYFQA</sequence>
<organism evidence="1">
    <name type="scientific">marine sediment metagenome</name>
    <dbReference type="NCBI Taxonomy" id="412755"/>
    <lineage>
        <taxon>unclassified sequences</taxon>
        <taxon>metagenomes</taxon>
        <taxon>ecological metagenomes</taxon>
    </lineage>
</organism>
<comment type="caution">
    <text evidence="1">The sequence shown here is derived from an EMBL/GenBank/DDBJ whole genome shotgun (WGS) entry which is preliminary data.</text>
</comment>
<dbReference type="AlphaFoldDB" id="A0A0F9RDU2"/>
<dbReference type="EMBL" id="LAZR01000992">
    <property type="protein sequence ID" value="KKN53034.1"/>
    <property type="molecule type" value="Genomic_DNA"/>
</dbReference>
<accession>A0A0F9RDU2</accession>
<name>A0A0F9RDU2_9ZZZZ</name>
<gene>
    <name evidence="1" type="ORF">LCGC14_0606640</name>
</gene>
<reference evidence="1" key="1">
    <citation type="journal article" date="2015" name="Nature">
        <title>Complex archaea that bridge the gap between prokaryotes and eukaryotes.</title>
        <authorList>
            <person name="Spang A."/>
            <person name="Saw J.H."/>
            <person name="Jorgensen S.L."/>
            <person name="Zaremba-Niedzwiedzka K."/>
            <person name="Martijn J."/>
            <person name="Lind A.E."/>
            <person name="van Eijk R."/>
            <person name="Schleper C."/>
            <person name="Guy L."/>
            <person name="Ettema T.J."/>
        </authorList>
    </citation>
    <scope>NUCLEOTIDE SEQUENCE</scope>
</reference>